<evidence type="ECO:0000256" key="4">
    <source>
        <dbReference type="ARBA" id="ARBA00022807"/>
    </source>
</evidence>
<dbReference type="OrthoDB" id="9807055at2"/>
<reference evidence="6 7" key="1">
    <citation type="submission" date="2015-06" db="EMBL/GenBank/DDBJ databases">
        <title>A Comprehensive Approach to Explore the Metabolic and Phylogenetic Diversity of Bacterial Steroid Degradation in the Environment: Testosterone as an Example.</title>
        <authorList>
            <person name="Yang F.-C."/>
            <person name="Chen Y.-L."/>
            <person name="Yu C.-P."/>
            <person name="Tang S.-L."/>
            <person name="Wang P.-H."/>
            <person name="Ismail W."/>
            <person name="Wang C.-H."/>
            <person name="Yang C.-Y."/>
            <person name="Chiang Y.-R."/>
        </authorList>
    </citation>
    <scope>NUCLEOTIDE SEQUENCE [LARGE SCALE GENOMIC DNA]</scope>
    <source>
        <strain evidence="6 7">DSM 18526</strain>
    </source>
</reference>
<feature type="domain" description="NlpC/P60" evidence="5">
    <location>
        <begin position="51"/>
        <end position="173"/>
    </location>
</feature>
<dbReference type="InterPro" id="IPR038765">
    <property type="entry name" value="Papain-like_cys_pep_sf"/>
</dbReference>
<protein>
    <recommendedName>
        <fullName evidence="5">NlpC/P60 domain-containing protein</fullName>
    </recommendedName>
</protein>
<organism evidence="6 7">
    <name type="scientific">Steroidobacter denitrificans</name>
    <dbReference type="NCBI Taxonomy" id="465721"/>
    <lineage>
        <taxon>Bacteria</taxon>
        <taxon>Pseudomonadati</taxon>
        <taxon>Pseudomonadota</taxon>
        <taxon>Gammaproteobacteria</taxon>
        <taxon>Steroidobacterales</taxon>
        <taxon>Steroidobacteraceae</taxon>
        <taxon>Steroidobacter</taxon>
    </lineage>
</organism>
<dbReference type="InterPro" id="IPR000064">
    <property type="entry name" value="NLP_P60_dom"/>
</dbReference>
<dbReference type="PANTHER" id="PTHR47053">
    <property type="entry name" value="MUREIN DD-ENDOPEPTIDASE MEPH-RELATED"/>
    <property type="match status" value="1"/>
</dbReference>
<dbReference type="GO" id="GO:0006508">
    <property type="term" value="P:proteolysis"/>
    <property type="evidence" value="ECO:0007669"/>
    <property type="project" value="UniProtKB-KW"/>
</dbReference>
<keyword evidence="3" id="KW-0378">Hydrolase</keyword>
<evidence type="ECO:0000256" key="2">
    <source>
        <dbReference type="ARBA" id="ARBA00022670"/>
    </source>
</evidence>
<evidence type="ECO:0000259" key="5">
    <source>
        <dbReference type="PROSITE" id="PS51935"/>
    </source>
</evidence>
<dbReference type="SUPFAM" id="SSF54001">
    <property type="entry name" value="Cysteine proteinases"/>
    <property type="match status" value="1"/>
</dbReference>
<keyword evidence="7" id="KW-1185">Reference proteome</keyword>
<comment type="similarity">
    <text evidence="1">Belongs to the peptidase C40 family.</text>
</comment>
<dbReference type="AlphaFoldDB" id="A0A127FBV3"/>
<evidence type="ECO:0000256" key="3">
    <source>
        <dbReference type="ARBA" id="ARBA00022801"/>
    </source>
</evidence>
<dbReference type="PROSITE" id="PS51935">
    <property type="entry name" value="NLPC_P60"/>
    <property type="match status" value="1"/>
</dbReference>
<keyword evidence="4" id="KW-0788">Thiol protease</keyword>
<evidence type="ECO:0000313" key="7">
    <source>
        <dbReference type="Proteomes" id="UP000070250"/>
    </source>
</evidence>
<evidence type="ECO:0000256" key="1">
    <source>
        <dbReference type="ARBA" id="ARBA00007074"/>
    </source>
</evidence>
<sequence length="173" mass="18440">MLHDRGLPMVLIVLAGGLFLQGCASPAERTRTGPPAAVSPLASSAREFAAAGLGSEIAMRAMSLLGTPYHYGGEAPGGFDCSGLVRFVHRQLGIDVPRTTLEQYSAADPVGLEQLAPGDLLFFKTRGTRVSHVAIYTGEGRFIHAPQTGRTVELRTLDDAYYRPRLAGAGRLF</sequence>
<dbReference type="PROSITE" id="PS51257">
    <property type="entry name" value="PROKAR_LIPOPROTEIN"/>
    <property type="match status" value="1"/>
</dbReference>
<dbReference type="GO" id="GO:0008234">
    <property type="term" value="F:cysteine-type peptidase activity"/>
    <property type="evidence" value="ECO:0007669"/>
    <property type="project" value="UniProtKB-KW"/>
</dbReference>
<dbReference type="EMBL" id="CP011971">
    <property type="protein sequence ID" value="AMN47902.1"/>
    <property type="molecule type" value="Genomic_DNA"/>
</dbReference>
<dbReference type="KEGG" id="sdf:ACG33_12500"/>
<name>A0A127FBV3_STEDE</name>
<dbReference type="Pfam" id="PF00877">
    <property type="entry name" value="NLPC_P60"/>
    <property type="match status" value="1"/>
</dbReference>
<gene>
    <name evidence="6" type="ORF">ACG33_12500</name>
</gene>
<dbReference type="InterPro" id="IPR051202">
    <property type="entry name" value="Peptidase_C40"/>
</dbReference>
<proteinExistence type="inferred from homology"/>
<accession>A0A127FBV3</accession>
<keyword evidence="2" id="KW-0645">Protease</keyword>
<dbReference type="STRING" id="465721.ACG33_12500"/>
<dbReference type="Gene3D" id="3.90.1720.10">
    <property type="entry name" value="endopeptidase domain like (from Nostoc punctiforme)"/>
    <property type="match status" value="1"/>
</dbReference>
<dbReference type="Proteomes" id="UP000070250">
    <property type="component" value="Chromosome"/>
</dbReference>
<evidence type="ECO:0000313" key="6">
    <source>
        <dbReference type="EMBL" id="AMN47902.1"/>
    </source>
</evidence>
<dbReference type="PANTHER" id="PTHR47053:SF1">
    <property type="entry name" value="MUREIN DD-ENDOPEPTIDASE MEPH-RELATED"/>
    <property type="match status" value="1"/>
</dbReference>